<accession>A0ABQ6C2W4</accession>
<evidence type="ECO:0000313" key="2">
    <source>
        <dbReference type="EMBL" id="GLS06354.1"/>
    </source>
</evidence>
<name>A0ABQ6C2W4_9NEIS</name>
<dbReference type="RefSeq" id="WP_026262714.1">
    <property type="nucleotide sequence ID" value="NZ_BSOZ01000153.1"/>
</dbReference>
<sequence length="87" mass="9313">MTSRPAVLAAFCDAVNALKKTALDPERIDPALYLGGDLGIDSIEMLEIWFRIERAVGGRIPDDAKRDIYTVGEVADVVAGHCPAVTA</sequence>
<gene>
    <name evidence="2" type="ORF">GCM10007860_35380</name>
</gene>
<organism evidence="2 3">
    <name type="scientific">Chitiniphilus shinanonensis</name>
    <dbReference type="NCBI Taxonomy" id="553088"/>
    <lineage>
        <taxon>Bacteria</taxon>
        <taxon>Pseudomonadati</taxon>
        <taxon>Pseudomonadota</taxon>
        <taxon>Betaproteobacteria</taxon>
        <taxon>Neisseriales</taxon>
        <taxon>Chitinibacteraceae</taxon>
        <taxon>Chitiniphilus</taxon>
    </lineage>
</organism>
<dbReference type="InterPro" id="IPR036736">
    <property type="entry name" value="ACP-like_sf"/>
</dbReference>
<keyword evidence="3" id="KW-1185">Reference proteome</keyword>
<reference evidence="3" key="1">
    <citation type="journal article" date="2019" name="Int. J. Syst. Evol. Microbiol.">
        <title>The Global Catalogue of Microorganisms (GCM) 10K type strain sequencing project: providing services to taxonomists for standard genome sequencing and annotation.</title>
        <authorList>
            <consortium name="The Broad Institute Genomics Platform"/>
            <consortium name="The Broad Institute Genome Sequencing Center for Infectious Disease"/>
            <person name="Wu L."/>
            <person name="Ma J."/>
        </authorList>
    </citation>
    <scope>NUCLEOTIDE SEQUENCE [LARGE SCALE GENOMIC DNA]</scope>
    <source>
        <strain evidence="3">NBRC 104970</strain>
    </source>
</reference>
<dbReference type="Gene3D" id="1.10.1200.10">
    <property type="entry name" value="ACP-like"/>
    <property type="match status" value="1"/>
</dbReference>
<evidence type="ECO:0000313" key="3">
    <source>
        <dbReference type="Proteomes" id="UP001156836"/>
    </source>
</evidence>
<feature type="domain" description="Carrier" evidence="1">
    <location>
        <begin position="21"/>
        <end position="76"/>
    </location>
</feature>
<proteinExistence type="predicted"/>
<protein>
    <recommendedName>
        <fullName evidence="1">Carrier domain-containing protein</fullName>
    </recommendedName>
</protein>
<dbReference type="Proteomes" id="UP001156836">
    <property type="component" value="Unassembled WGS sequence"/>
</dbReference>
<dbReference type="EMBL" id="BSOZ01000153">
    <property type="protein sequence ID" value="GLS06354.1"/>
    <property type="molecule type" value="Genomic_DNA"/>
</dbReference>
<comment type="caution">
    <text evidence="2">The sequence shown here is derived from an EMBL/GenBank/DDBJ whole genome shotgun (WGS) entry which is preliminary data.</text>
</comment>
<evidence type="ECO:0000259" key="1">
    <source>
        <dbReference type="Pfam" id="PF00550"/>
    </source>
</evidence>
<dbReference type="Pfam" id="PF00550">
    <property type="entry name" value="PP-binding"/>
    <property type="match status" value="1"/>
</dbReference>
<dbReference type="SUPFAM" id="SSF47336">
    <property type="entry name" value="ACP-like"/>
    <property type="match status" value="1"/>
</dbReference>
<dbReference type="InterPro" id="IPR009081">
    <property type="entry name" value="PP-bd_ACP"/>
</dbReference>